<organism evidence="1 2">
    <name type="scientific">Lupinus albus</name>
    <name type="common">White lupine</name>
    <name type="synonym">Lupinus termis</name>
    <dbReference type="NCBI Taxonomy" id="3870"/>
    <lineage>
        <taxon>Eukaryota</taxon>
        <taxon>Viridiplantae</taxon>
        <taxon>Streptophyta</taxon>
        <taxon>Embryophyta</taxon>
        <taxon>Tracheophyta</taxon>
        <taxon>Spermatophyta</taxon>
        <taxon>Magnoliopsida</taxon>
        <taxon>eudicotyledons</taxon>
        <taxon>Gunneridae</taxon>
        <taxon>Pentapetalae</taxon>
        <taxon>rosids</taxon>
        <taxon>fabids</taxon>
        <taxon>Fabales</taxon>
        <taxon>Fabaceae</taxon>
        <taxon>Papilionoideae</taxon>
        <taxon>50 kb inversion clade</taxon>
        <taxon>genistoids sensu lato</taxon>
        <taxon>core genistoids</taxon>
        <taxon>Genisteae</taxon>
        <taxon>Lupinus</taxon>
    </lineage>
</organism>
<keyword evidence="1" id="KW-0808">Transferase</keyword>
<gene>
    <name evidence="1" type="ORF">Lalb_Chr09g0323661</name>
</gene>
<dbReference type="Proteomes" id="UP000447434">
    <property type="component" value="Chromosome 9"/>
</dbReference>
<dbReference type="GO" id="GO:0016740">
    <property type="term" value="F:transferase activity"/>
    <property type="evidence" value="ECO:0007669"/>
    <property type="project" value="UniProtKB-KW"/>
</dbReference>
<keyword evidence="2" id="KW-1185">Reference proteome</keyword>
<dbReference type="OrthoDB" id="1002190at2759"/>
<name>A0A6A4PYG7_LUPAL</name>
<dbReference type="EMBL" id="WOCE01000009">
    <property type="protein sequence ID" value="KAE9606825.1"/>
    <property type="molecule type" value="Genomic_DNA"/>
</dbReference>
<proteinExistence type="predicted"/>
<evidence type="ECO:0000313" key="2">
    <source>
        <dbReference type="Proteomes" id="UP000447434"/>
    </source>
</evidence>
<comment type="caution">
    <text evidence="1">The sequence shown here is derived from an EMBL/GenBank/DDBJ whole genome shotgun (WGS) entry which is preliminary data.</text>
</comment>
<protein>
    <submittedName>
        <fullName evidence="1">Putative amino-acid N-acetyltransferase</fullName>
    </submittedName>
</protein>
<dbReference type="AlphaFoldDB" id="A0A6A4PYG7"/>
<sequence>MAATSSNPLVSLQSEEKNWLSRIPSSNILLNYGTRVKNRRVGCGCGCGSRLERSRKREVLVRGCWCGPDDYGVTEEDEEFVKVLSEAQPYIAVHRDRVFVVVISAEIVASPYLDLILKVFLMEIIF</sequence>
<accession>A0A6A4PYG7</accession>
<evidence type="ECO:0000313" key="1">
    <source>
        <dbReference type="EMBL" id="KAE9606825.1"/>
    </source>
</evidence>
<reference evidence="2" key="1">
    <citation type="journal article" date="2020" name="Nat. Commun.">
        <title>Genome sequence of the cluster root forming white lupin.</title>
        <authorList>
            <person name="Hufnagel B."/>
            <person name="Marques A."/>
            <person name="Soriano A."/>
            <person name="Marques L."/>
            <person name="Divol F."/>
            <person name="Doumas P."/>
            <person name="Sallet E."/>
            <person name="Mancinotti D."/>
            <person name="Carrere S."/>
            <person name="Marande W."/>
            <person name="Arribat S."/>
            <person name="Keller J."/>
            <person name="Huneau C."/>
            <person name="Blein T."/>
            <person name="Aime D."/>
            <person name="Laguerre M."/>
            <person name="Taylor J."/>
            <person name="Schubert V."/>
            <person name="Nelson M."/>
            <person name="Geu-Flores F."/>
            <person name="Crespi M."/>
            <person name="Gallardo-Guerrero K."/>
            <person name="Delaux P.-M."/>
            <person name="Salse J."/>
            <person name="Berges H."/>
            <person name="Guyot R."/>
            <person name="Gouzy J."/>
            <person name="Peret B."/>
        </authorList>
    </citation>
    <scope>NUCLEOTIDE SEQUENCE [LARGE SCALE GENOMIC DNA]</scope>
    <source>
        <strain evidence="2">cv. Amiga</strain>
    </source>
</reference>